<keyword evidence="2" id="KW-0472">Membrane</keyword>
<proteinExistence type="predicted"/>
<feature type="transmembrane region" description="Helical" evidence="2">
    <location>
        <begin position="33"/>
        <end position="52"/>
    </location>
</feature>
<gene>
    <name evidence="3" type="ordered locus">Snas_0225</name>
</gene>
<evidence type="ECO:0000256" key="1">
    <source>
        <dbReference type="SAM" id="MobiDB-lite"/>
    </source>
</evidence>
<feature type="region of interest" description="Disordered" evidence="1">
    <location>
        <begin position="1"/>
        <end position="24"/>
    </location>
</feature>
<dbReference type="HOGENOM" id="CLU_2939553_0_0_11"/>
<protein>
    <submittedName>
        <fullName evidence="3">Uncharacterized protein</fullName>
    </submittedName>
</protein>
<keyword evidence="4" id="KW-1185">Reference proteome</keyword>
<dbReference type="KEGG" id="sna:Snas_0225"/>
<keyword evidence="2" id="KW-1133">Transmembrane helix</keyword>
<evidence type="ECO:0000313" key="4">
    <source>
        <dbReference type="Proteomes" id="UP000000844"/>
    </source>
</evidence>
<dbReference type="Proteomes" id="UP000000844">
    <property type="component" value="Chromosome"/>
</dbReference>
<dbReference type="STRING" id="446470.Snas_0225"/>
<keyword evidence="2" id="KW-0812">Transmembrane</keyword>
<accession>D3Q1U6</accession>
<evidence type="ECO:0000256" key="2">
    <source>
        <dbReference type="SAM" id="Phobius"/>
    </source>
</evidence>
<dbReference type="RefSeq" id="WP_013015515.1">
    <property type="nucleotide sequence ID" value="NC_013947.1"/>
</dbReference>
<dbReference type="AlphaFoldDB" id="D3Q1U6"/>
<feature type="compositionally biased region" description="Basic residues" evidence="1">
    <location>
        <begin position="1"/>
        <end position="13"/>
    </location>
</feature>
<organism evidence="3 4">
    <name type="scientific">Stackebrandtia nassauensis (strain DSM 44728 / CIP 108903 / NRRL B-16338 / NBRC 102104 / LLR-40K-21)</name>
    <dbReference type="NCBI Taxonomy" id="446470"/>
    <lineage>
        <taxon>Bacteria</taxon>
        <taxon>Bacillati</taxon>
        <taxon>Actinomycetota</taxon>
        <taxon>Actinomycetes</taxon>
        <taxon>Glycomycetales</taxon>
        <taxon>Glycomycetaceae</taxon>
        <taxon>Stackebrandtia</taxon>
    </lineage>
</organism>
<dbReference type="EMBL" id="CP001778">
    <property type="protein sequence ID" value="ADD39944.1"/>
    <property type="molecule type" value="Genomic_DNA"/>
</dbReference>
<reference evidence="3 4" key="1">
    <citation type="journal article" date="2009" name="Stand. Genomic Sci.">
        <title>Complete genome sequence of Stackebrandtia nassauensis type strain (LLR-40K-21).</title>
        <authorList>
            <person name="Munk C."/>
            <person name="Lapidus A."/>
            <person name="Copeland A."/>
            <person name="Jando M."/>
            <person name="Mayilraj S."/>
            <person name="Glavina Del Rio T."/>
            <person name="Nolan M."/>
            <person name="Chen F."/>
            <person name="Lucas S."/>
            <person name="Tice H."/>
            <person name="Cheng J.F."/>
            <person name="Han C."/>
            <person name="Detter J.C."/>
            <person name="Bruce D."/>
            <person name="Goodwin L."/>
            <person name="Chain P."/>
            <person name="Pitluck S."/>
            <person name="Goker M."/>
            <person name="Ovchinikova G."/>
            <person name="Pati A."/>
            <person name="Ivanova N."/>
            <person name="Mavromatis K."/>
            <person name="Chen A."/>
            <person name="Palaniappan K."/>
            <person name="Land M."/>
            <person name="Hauser L."/>
            <person name="Chang Y.J."/>
            <person name="Jeffries C.D."/>
            <person name="Bristow J."/>
            <person name="Eisen J.A."/>
            <person name="Markowitz V."/>
            <person name="Hugenholtz P."/>
            <person name="Kyrpides N.C."/>
            <person name="Klenk H.P."/>
        </authorList>
    </citation>
    <scope>NUCLEOTIDE SEQUENCE [LARGE SCALE GENOMIC DNA]</scope>
    <source>
        <strain evidence="4">DSM 44728 / CIP 108903 / NRRL B-16338 / NBRC 102104 / LLR-40K-21</strain>
    </source>
</reference>
<evidence type="ECO:0000313" key="3">
    <source>
        <dbReference type="EMBL" id="ADD39944.1"/>
    </source>
</evidence>
<sequence length="60" mass="6488">MFAASRKSKAVSKRAKDAPANGGTMIGRIPKPVWTLITTAVTAGVGMFMKWLRDRPGKAR</sequence>
<name>D3Q1U6_STANL</name>